<keyword evidence="3" id="KW-1185">Reference proteome</keyword>
<dbReference type="EMBL" id="CP027860">
    <property type="protein sequence ID" value="AVP97297.1"/>
    <property type="molecule type" value="Genomic_DNA"/>
</dbReference>
<keyword evidence="1" id="KW-0472">Membrane</keyword>
<feature type="transmembrane region" description="Helical" evidence="1">
    <location>
        <begin position="31"/>
        <end position="50"/>
    </location>
</feature>
<name>A0A2P1PR17_9GAMM</name>
<keyword evidence="1" id="KW-1133">Transmembrane helix</keyword>
<protein>
    <submittedName>
        <fullName evidence="2">Uncharacterized protein</fullName>
    </submittedName>
</protein>
<reference evidence="2 3" key="1">
    <citation type="submission" date="2018-03" db="EMBL/GenBank/DDBJ databases">
        <title>Ahniella affigens gen. nov., sp. nov., a gammaproteobacterium isolated from sandy soil near a stream.</title>
        <authorList>
            <person name="Ko Y."/>
            <person name="Kim J.-H."/>
        </authorList>
    </citation>
    <scope>NUCLEOTIDE SEQUENCE [LARGE SCALE GENOMIC DNA]</scope>
    <source>
        <strain evidence="2 3">D13</strain>
    </source>
</reference>
<proteinExistence type="predicted"/>
<gene>
    <name evidence="2" type="ORF">C7S18_08875</name>
</gene>
<feature type="transmembrane region" description="Helical" evidence="1">
    <location>
        <begin position="57"/>
        <end position="73"/>
    </location>
</feature>
<organism evidence="2 3">
    <name type="scientific">Ahniella affigens</name>
    <dbReference type="NCBI Taxonomy" id="2021234"/>
    <lineage>
        <taxon>Bacteria</taxon>
        <taxon>Pseudomonadati</taxon>
        <taxon>Pseudomonadota</taxon>
        <taxon>Gammaproteobacteria</taxon>
        <taxon>Lysobacterales</taxon>
        <taxon>Rhodanobacteraceae</taxon>
        <taxon>Ahniella</taxon>
    </lineage>
</organism>
<dbReference type="KEGG" id="xba:C7S18_08875"/>
<evidence type="ECO:0000313" key="2">
    <source>
        <dbReference type="EMBL" id="AVP97297.1"/>
    </source>
</evidence>
<dbReference type="RefSeq" id="WP_106891221.1">
    <property type="nucleotide sequence ID" value="NZ_CP027860.1"/>
</dbReference>
<accession>A0A2P1PR17</accession>
<dbReference type="AlphaFoldDB" id="A0A2P1PR17"/>
<evidence type="ECO:0000256" key="1">
    <source>
        <dbReference type="SAM" id="Phobius"/>
    </source>
</evidence>
<keyword evidence="1" id="KW-0812">Transmembrane</keyword>
<dbReference type="Proteomes" id="UP000241074">
    <property type="component" value="Chromosome"/>
</dbReference>
<evidence type="ECO:0000313" key="3">
    <source>
        <dbReference type="Proteomes" id="UP000241074"/>
    </source>
</evidence>
<feature type="transmembrane region" description="Helical" evidence="1">
    <location>
        <begin position="79"/>
        <end position="100"/>
    </location>
</feature>
<reference evidence="2 3" key="2">
    <citation type="submission" date="2018-03" db="EMBL/GenBank/DDBJ databases">
        <authorList>
            <person name="Keele B.F."/>
        </authorList>
    </citation>
    <scope>NUCLEOTIDE SEQUENCE [LARGE SCALE GENOMIC DNA]</scope>
    <source>
        <strain evidence="2 3">D13</strain>
    </source>
</reference>
<sequence length="103" mass="10717">MKQKILFSVVAYLLVVVVLLGARGVESAGRILLLGGLLIAVVAQIIGIFLCKAKSSAQAFMILTVPGYFLFALGRAGNYAAFLVVYLIGISSIALGTVLLSSA</sequence>